<evidence type="ECO:0000313" key="2">
    <source>
        <dbReference type="EMBL" id="RPD85706.1"/>
    </source>
</evidence>
<feature type="coiled-coil region" evidence="1">
    <location>
        <begin position="103"/>
        <end position="137"/>
    </location>
</feature>
<dbReference type="AlphaFoldDB" id="A0A3N4MVS4"/>
<organism evidence="2 3">
    <name type="scientific">Neisseria weixii</name>
    <dbReference type="NCBI Taxonomy" id="1853276"/>
    <lineage>
        <taxon>Bacteria</taxon>
        <taxon>Pseudomonadati</taxon>
        <taxon>Pseudomonadota</taxon>
        <taxon>Betaproteobacteria</taxon>
        <taxon>Neisseriales</taxon>
        <taxon>Neisseriaceae</taxon>
        <taxon>Neisseria</taxon>
    </lineage>
</organism>
<dbReference type="KEGG" id="nwx:CGZ65_02320"/>
<keyword evidence="1" id="KW-0175">Coiled coil</keyword>
<comment type="caution">
    <text evidence="2">The sequence shown here is derived from an EMBL/GenBank/DDBJ whole genome shotgun (WGS) entry which is preliminary data.</text>
</comment>
<dbReference type="OrthoDB" id="8613287at2"/>
<accession>A0A3N4MVS4</accession>
<dbReference type="InterPro" id="IPR007922">
    <property type="entry name" value="DciA-like"/>
</dbReference>
<proteinExistence type="predicted"/>
<keyword evidence="3" id="KW-1185">Reference proteome</keyword>
<evidence type="ECO:0000313" key="3">
    <source>
        <dbReference type="Proteomes" id="UP000272412"/>
    </source>
</evidence>
<evidence type="ECO:0000256" key="1">
    <source>
        <dbReference type="SAM" id="Coils"/>
    </source>
</evidence>
<gene>
    <name evidence="2" type="ORF">EGK74_09235</name>
</gene>
<name>A0A3N4MVS4_9NEIS</name>
<dbReference type="RefSeq" id="WP_096294664.1">
    <property type="nucleotide sequence ID" value="NZ_CP023429.1"/>
</dbReference>
<dbReference type="EMBL" id="RPFL01000025">
    <property type="protein sequence ID" value="RPD85706.1"/>
    <property type="molecule type" value="Genomic_DNA"/>
</dbReference>
<sequence>MNLEQLGKRDRHLQALLQQAQQWHRLDQEVKNILPANLRAHFQTACVENGRLVLLAANNMASSRLKMILPSLLPQLKLLRADIADVQVRVLPKPPKPERKNTLRLSEAALQSFEDTAAKLQEQHPKLAERLEQLAKKHYGQG</sequence>
<dbReference type="Proteomes" id="UP000272412">
    <property type="component" value="Unassembled WGS sequence"/>
</dbReference>
<protein>
    <submittedName>
        <fullName evidence="2">DUF721 domain-containing protein</fullName>
    </submittedName>
</protein>
<reference evidence="2 3" key="1">
    <citation type="submission" date="2018-11" db="EMBL/GenBank/DDBJ databases">
        <title>Neisseria weixii sp. nov. isolated from the rectal contents of plateau pika (Ochotona cruzoniae).</title>
        <authorList>
            <person name="Zhang G."/>
        </authorList>
    </citation>
    <scope>NUCLEOTIDE SEQUENCE [LARGE SCALE GENOMIC DNA]</scope>
    <source>
        <strain evidence="2 3">10009</strain>
    </source>
</reference>
<dbReference type="Pfam" id="PF05258">
    <property type="entry name" value="DciA"/>
    <property type="match status" value="1"/>
</dbReference>